<comment type="caution">
    <text evidence="3">The sequence shown here is derived from an EMBL/GenBank/DDBJ whole genome shotgun (WGS) entry which is preliminary data.</text>
</comment>
<reference evidence="4" key="3">
    <citation type="submission" date="2021-06" db="EMBL/GenBank/DDBJ databases">
        <title>Genomic Description and Analysis of Intracellular Bacteria, Candidatus Berkiella cookevillensis and Candidatus Berkiella aquae.</title>
        <authorList>
            <person name="Kidane D.T."/>
            <person name="Mehari Y.T."/>
            <person name="Rice F.C."/>
            <person name="Arivett B.A."/>
            <person name="Farone A.L."/>
            <person name="Berk S.G."/>
            <person name="Farone M.B."/>
        </authorList>
    </citation>
    <scope>NUCLEOTIDE SEQUENCE</scope>
    <source>
        <strain evidence="4">CC99</strain>
    </source>
</reference>
<dbReference type="InterPro" id="IPR038607">
    <property type="entry name" value="PhoD-like_sf"/>
</dbReference>
<dbReference type="PANTHER" id="PTHR33987:SF1">
    <property type="entry name" value="CALCINEURIN-LIKE METALLO-PHOSPHOESTERASE SUPERFAMILY PROTEIN"/>
    <property type="match status" value="1"/>
</dbReference>
<gene>
    <name evidence="4" type="ORF">CC99x_011430</name>
    <name evidence="3" type="ORF">CC99x_02017</name>
</gene>
<keyword evidence="5" id="KW-1185">Reference proteome</keyword>
<evidence type="ECO:0000259" key="2">
    <source>
        <dbReference type="Pfam" id="PF09423"/>
    </source>
</evidence>
<feature type="domain" description="PhoD-like phosphatase metallophosphatase" evidence="2">
    <location>
        <begin position="28"/>
        <end position="242"/>
    </location>
</feature>
<protein>
    <submittedName>
        <fullName evidence="4">Alkaline phosphatase D family protein</fullName>
    </submittedName>
    <submittedName>
        <fullName evidence="3">PhoD-like phosphatase</fullName>
    </submittedName>
</protein>
<dbReference type="RefSeq" id="WP_057625123.1">
    <property type="nucleotide sequence ID" value="NZ_LKHV02000001.1"/>
</dbReference>
<dbReference type="OrthoDB" id="327733at2"/>
<accession>A0A0Q9YJY6</accession>
<dbReference type="Proteomes" id="UP000051494">
    <property type="component" value="Unassembled WGS sequence"/>
</dbReference>
<dbReference type="InterPro" id="IPR029052">
    <property type="entry name" value="Metallo-depent_PP-like"/>
</dbReference>
<evidence type="ECO:0000313" key="5">
    <source>
        <dbReference type="Proteomes" id="UP000051494"/>
    </source>
</evidence>
<dbReference type="EMBL" id="LKHV02000001">
    <property type="protein sequence ID" value="MCS5709506.1"/>
    <property type="molecule type" value="Genomic_DNA"/>
</dbReference>
<reference evidence="4" key="2">
    <citation type="journal article" date="2016" name="Genome Announc.">
        <title>Draft Genome Sequences of Two Novel Amoeba-Resistant Intranuclear Bacteria, 'Candidatus Berkiella cookevillensis' and 'Candidatus Berkiella aquae'.</title>
        <authorList>
            <person name="Mehari Y.T."/>
            <person name="Arivett B.A."/>
            <person name="Farone A.L."/>
            <person name="Gunderson J.H."/>
            <person name="Farone M.B."/>
        </authorList>
    </citation>
    <scope>NUCLEOTIDE SEQUENCE</scope>
    <source>
        <strain evidence="4">CC99</strain>
    </source>
</reference>
<dbReference type="AlphaFoldDB" id="A0A0Q9YJY6"/>
<dbReference type="PANTHER" id="PTHR33987">
    <property type="entry name" value="CALCINEURIN-LIKE METALLO-PHOSPHOESTERASE SUPERFAMILY PROTEIN"/>
    <property type="match status" value="1"/>
</dbReference>
<feature type="region of interest" description="Disordered" evidence="1">
    <location>
        <begin position="431"/>
        <end position="454"/>
    </location>
</feature>
<dbReference type="STRING" id="437022.CC99x_02017"/>
<dbReference type="Gene3D" id="3.60.21.70">
    <property type="entry name" value="PhoD-like phosphatase"/>
    <property type="match status" value="1"/>
</dbReference>
<name>A0A0Q9YJY6_9GAMM</name>
<evidence type="ECO:0000313" key="3">
    <source>
        <dbReference type="EMBL" id="KRG17722.1"/>
    </source>
</evidence>
<evidence type="ECO:0000256" key="1">
    <source>
        <dbReference type="SAM" id="MobiDB-lite"/>
    </source>
</evidence>
<sequence>MDVIQAIKADDKIAKLFGLSLDQSETTTKIYELLAQKNLDLFIHGGDLMYGENSLPKEMVTTLEEFRHHLYLDFHQIVRMALKQIYALRGLDDHDLGRNNASKEAVDADPHAFENALNAFNEFFPVPTEEADQHRGSFFKTKFGPIEIWCLNTRLYNTEGKSLLGDAQFKWLEETLSASTAKVKLVLTPLPLVMGKKPAEDHRGNAQAWLKLVNLLFDHNVNGVLSADIHARSRVDLVREIEGERKEMFQIISGALGGRPQSISKAERKQLPTPLLPEGLSADEKASFSASRVRSYYTPLHSPTDVPLLGGIGRLPLGKKKRRAYKDEAWVGKSYASGQYGVDLLEIDTQANTIHSSYVAVGKKGSKDVFTDEATYSLQTHIAPKKDLHDTLADYMSSSAEEKDEILALSVKPTKTPILLSKHVVQAQDIPTADSTVSKDKEKKRKDVKTKAVI</sequence>
<organism evidence="3">
    <name type="scientific">Candidatus Berkiella cookevillensis</name>
    <dbReference type="NCBI Taxonomy" id="437022"/>
    <lineage>
        <taxon>Bacteria</taxon>
        <taxon>Pseudomonadati</taxon>
        <taxon>Pseudomonadota</taxon>
        <taxon>Gammaproteobacteria</taxon>
        <taxon>Candidatus Berkiellales</taxon>
        <taxon>Candidatus Berkiellaceae</taxon>
        <taxon>Candidatus Berkiella</taxon>
    </lineage>
</organism>
<dbReference type="SUPFAM" id="SSF56300">
    <property type="entry name" value="Metallo-dependent phosphatases"/>
    <property type="match status" value="1"/>
</dbReference>
<dbReference type="Pfam" id="PF09423">
    <property type="entry name" value="PhoD"/>
    <property type="match status" value="1"/>
</dbReference>
<proteinExistence type="predicted"/>
<dbReference type="InterPro" id="IPR018946">
    <property type="entry name" value="PhoD-like_MPP"/>
</dbReference>
<evidence type="ECO:0000313" key="4">
    <source>
        <dbReference type="EMBL" id="MCS5709506.1"/>
    </source>
</evidence>
<reference evidence="3" key="1">
    <citation type="submission" date="2015-09" db="EMBL/GenBank/DDBJ databases">
        <title>Draft Genome Sequences of Two Novel Amoeba-resistant Intranuclear Bacteria, Candidatus Berkiella cookevillensis and Candidatus Berkiella aquae.</title>
        <authorList>
            <person name="Mehari Y.T."/>
            <person name="Arivett B.A."/>
            <person name="Farone A.L."/>
            <person name="Gunderson J.H."/>
            <person name="Farone M.B."/>
        </authorList>
    </citation>
    <scope>NUCLEOTIDE SEQUENCE [LARGE SCALE GENOMIC DNA]</scope>
    <source>
        <strain evidence="3">CC99</strain>
    </source>
</reference>
<dbReference type="EMBL" id="LKHV01000012">
    <property type="protein sequence ID" value="KRG17722.1"/>
    <property type="molecule type" value="Genomic_DNA"/>
</dbReference>